<dbReference type="EMBL" id="JBBNFP010000003">
    <property type="protein sequence ID" value="MEQ2485731.1"/>
    <property type="molecule type" value="Genomic_DNA"/>
</dbReference>
<protein>
    <recommendedName>
        <fullName evidence="3">HEAT repeat domain-containing protein</fullName>
    </recommendedName>
</protein>
<evidence type="ECO:0000313" key="2">
    <source>
        <dbReference type="Proteomes" id="UP001487296"/>
    </source>
</evidence>
<sequence>MAQQDEPSLTTLRPRLTVRLTKDDIQEMCRITQGDHNHRFKEELYALTNDTDRRVATNALWLFQHFAKADNEWLYAKHDDLIDHCLATSDATKLRLTLSLLLRQPFEESQVRTDFIDYCLDHLTDARQPYAIRSQCMKLAYMQMRYWPELLDELKRTLELVARKPMSPAIKSAWRQVMAKMK</sequence>
<keyword evidence="2" id="KW-1185">Reference proteome</keyword>
<name>A0ABV1FMU1_9BACT</name>
<dbReference type="Proteomes" id="UP001487296">
    <property type="component" value="Unassembled WGS sequence"/>
</dbReference>
<gene>
    <name evidence="1" type="ORF">AAAT34_01525</name>
</gene>
<reference evidence="1 2" key="1">
    <citation type="submission" date="2024-04" db="EMBL/GenBank/DDBJ databases">
        <title>Human intestinal bacterial collection.</title>
        <authorList>
            <person name="Pauvert C."/>
            <person name="Hitch T.C.A."/>
            <person name="Clavel T."/>
        </authorList>
    </citation>
    <scope>NUCLEOTIDE SEQUENCE [LARGE SCALE GENOMIC DNA]</scope>
    <source>
        <strain evidence="1 2">CLA-AA-H145</strain>
    </source>
</reference>
<dbReference type="RefSeq" id="WP_215758729.1">
    <property type="nucleotide sequence ID" value="NZ_JAHKBE010000002.1"/>
</dbReference>
<evidence type="ECO:0000313" key="1">
    <source>
        <dbReference type="EMBL" id="MEQ2485731.1"/>
    </source>
</evidence>
<comment type="caution">
    <text evidence="1">The sequence shown here is derived from an EMBL/GenBank/DDBJ whole genome shotgun (WGS) entry which is preliminary data.</text>
</comment>
<accession>A0ABV1FMU1</accession>
<evidence type="ECO:0008006" key="3">
    <source>
        <dbReference type="Google" id="ProtNLM"/>
    </source>
</evidence>
<organism evidence="1 2">
    <name type="scientific">Hallella faecis</name>
    <dbReference type="NCBI Taxonomy" id="2841596"/>
    <lineage>
        <taxon>Bacteria</taxon>
        <taxon>Pseudomonadati</taxon>
        <taxon>Bacteroidota</taxon>
        <taxon>Bacteroidia</taxon>
        <taxon>Bacteroidales</taxon>
        <taxon>Prevotellaceae</taxon>
        <taxon>Hallella</taxon>
    </lineage>
</organism>
<proteinExistence type="predicted"/>